<dbReference type="AlphaFoldDB" id="A0A2I0WH10"/>
<name>A0A2I0WH10_9ASPA</name>
<gene>
    <name evidence="2" type="ORF">MA16_Dca020713</name>
</gene>
<feature type="domain" description="Endonuclease/exonuclease/phosphatase" evidence="1">
    <location>
        <begin position="3"/>
        <end position="105"/>
    </location>
</feature>
<dbReference type="Gene3D" id="3.60.10.10">
    <property type="entry name" value="Endonuclease/exonuclease/phosphatase"/>
    <property type="match status" value="1"/>
</dbReference>
<protein>
    <recommendedName>
        <fullName evidence="1">Endonuclease/exonuclease/phosphatase domain-containing protein</fullName>
    </recommendedName>
</protein>
<evidence type="ECO:0000313" key="3">
    <source>
        <dbReference type="Proteomes" id="UP000233837"/>
    </source>
</evidence>
<dbReference type="GO" id="GO:0003824">
    <property type="term" value="F:catalytic activity"/>
    <property type="evidence" value="ECO:0007669"/>
    <property type="project" value="InterPro"/>
</dbReference>
<dbReference type="PANTHER" id="PTHR33710">
    <property type="entry name" value="BNAC02G09200D PROTEIN"/>
    <property type="match status" value="1"/>
</dbReference>
<evidence type="ECO:0000313" key="2">
    <source>
        <dbReference type="EMBL" id="PKU74941.1"/>
    </source>
</evidence>
<organism evidence="2 3">
    <name type="scientific">Dendrobium catenatum</name>
    <dbReference type="NCBI Taxonomy" id="906689"/>
    <lineage>
        <taxon>Eukaryota</taxon>
        <taxon>Viridiplantae</taxon>
        <taxon>Streptophyta</taxon>
        <taxon>Embryophyta</taxon>
        <taxon>Tracheophyta</taxon>
        <taxon>Spermatophyta</taxon>
        <taxon>Magnoliopsida</taxon>
        <taxon>Liliopsida</taxon>
        <taxon>Asparagales</taxon>
        <taxon>Orchidaceae</taxon>
        <taxon>Epidendroideae</taxon>
        <taxon>Malaxideae</taxon>
        <taxon>Dendrobiinae</taxon>
        <taxon>Dendrobium</taxon>
    </lineage>
</organism>
<dbReference type="PANTHER" id="PTHR33710:SF71">
    <property type="entry name" value="ENDONUCLEASE_EXONUCLEASE_PHOSPHATASE DOMAIN-CONTAINING PROTEIN"/>
    <property type="match status" value="1"/>
</dbReference>
<dbReference type="InterPro" id="IPR005135">
    <property type="entry name" value="Endo/exonuclease/phosphatase"/>
</dbReference>
<sequence length="224" mass="26033">MTLWDQLNSFASNINGPWCVGGDFNIISNVSKRVGGNPPNTNAMDDFNTMINDCNLNDIGFFGSPFTWNRANLWQRLDRCLFNNEWIADFAMTNVEHLSRTLSDHSPILLKINKINISCSYAFRFQNMWMHHTDFKNIINVNWSAPVFPDNNVNGMLRLWAKLSRLKQCLRWWNKNIFKNIFSNIKDAEINVTDLDNIYLNNSDSDNLSCVNKAKENLFQLQLQ</sequence>
<dbReference type="Proteomes" id="UP000233837">
    <property type="component" value="Unassembled WGS sequence"/>
</dbReference>
<dbReference type="SUPFAM" id="SSF56219">
    <property type="entry name" value="DNase I-like"/>
    <property type="match status" value="1"/>
</dbReference>
<reference evidence="2 3" key="2">
    <citation type="journal article" date="2017" name="Nature">
        <title>The Apostasia genome and the evolution of orchids.</title>
        <authorList>
            <person name="Zhang G.Q."/>
            <person name="Liu K.W."/>
            <person name="Li Z."/>
            <person name="Lohaus R."/>
            <person name="Hsiao Y.Y."/>
            <person name="Niu S.C."/>
            <person name="Wang J.Y."/>
            <person name="Lin Y.C."/>
            <person name="Xu Q."/>
            <person name="Chen L.J."/>
            <person name="Yoshida K."/>
            <person name="Fujiwara S."/>
            <person name="Wang Z.W."/>
            <person name="Zhang Y.Q."/>
            <person name="Mitsuda N."/>
            <person name="Wang M."/>
            <person name="Liu G.H."/>
            <person name="Pecoraro L."/>
            <person name="Huang H.X."/>
            <person name="Xiao X.J."/>
            <person name="Lin M."/>
            <person name="Wu X.Y."/>
            <person name="Wu W.L."/>
            <person name="Chen Y.Y."/>
            <person name="Chang S.B."/>
            <person name="Sakamoto S."/>
            <person name="Ohme-Takagi M."/>
            <person name="Yagi M."/>
            <person name="Zeng S.J."/>
            <person name="Shen C.Y."/>
            <person name="Yeh C.M."/>
            <person name="Luo Y.B."/>
            <person name="Tsai W.C."/>
            <person name="Van de Peer Y."/>
            <person name="Liu Z.J."/>
        </authorList>
    </citation>
    <scope>NUCLEOTIDE SEQUENCE [LARGE SCALE GENOMIC DNA]</scope>
    <source>
        <tissue evidence="2">The whole plant</tissue>
    </source>
</reference>
<dbReference type="Pfam" id="PF03372">
    <property type="entry name" value="Exo_endo_phos"/>
    <property type="match status" value="1"/>
</dbReference>
<dbReference type="STRING" id="906689.A0A2I0WH10"/>
<proteinExistence type="predicted"/>
<accession>A0A2I0WH10</accession>
<reference evidence="2 3" key="1">
    <citation type="journal article" date="2016" name="Sci. Rep.">
        <title>The Dendrobium catenatum Lindl. genome sequence provides insights into polysaccharide synthase, floral development and adaptive evolution.</title>
        <authorList>
            <person name="Zhang G.Q."/>
            <person name="Xu Q."/>
            <person name="Bian C."/>
            <person name="Tsai W.C."/>
            <person name="Yeh C.M."/>
            <person name="Liu K.W."/>
            <person name="Yoshida K."/>
            <person name="Zhang L.S."/>
            <person name="Chang S.B."/>
            <person name="Chen F."/>
            <person name="Shi Y."/>
            <person name="Su Y.Y."/>
            <person name="Zhang Y.Q."/>
            <person name="Chen L.J."/>
            <person name="Yin Y."/>
            <person name="Lin M."/>
            <person name="Huang H."/>
            <person name="Deng H."/>
            <person name="Wang Z.W."/>
            <person name="Zhu S.L."/>
            <person name="Zhao X."/>
            <person name="Deng C."/>
            <person name="Niu S.C."/>
            <person name="Huang J."/>
            <person name="Wang M."/>
            <person name="Liu G.H."/>
            <person name="Yang H.J."/>
            <person name="Xiao X.J."/>
            <person name="Hsiao Y.Y."/>
            <person name="Wu W.L."/>
            <person name="Chen Y.Y."/>
            <person name="Mitsuda N."/>
            <person name="Ohme-Takagi M."/>
            <person name="Luo Y.B."/>
            <person name="Van de Peer Y."/>
            <person name="Liu Z.J."/>
        </authorList>
    </citation>
    <scope>NUCLEOTIDE SEQUENCE [LARGE SCALE GENOMIC DNA]</scope>
    <source>
        <tissue evidence="2">The whole plant</tissue>
    </source>
</reference>
<evidence type="ECO:0000259" key="1">
    <source>
        <dbReference type="Pfam" id="PF03372"/>
    </source>
</evidence>
<keyword evidence="3" id="KW-1185">Reference proteome</keyword>
<dbReference type="InterPro" id="IPR036691">
    <property type="entry name" value="Endo/exonu/phosph_ase_sf"/>
</dbReference>
<dbReference type="EMBL" id="KZ502663">
    <property type="protein sequence ID" value="PKU74941.1"/>
    <property type="molecule type" value="Genomic_DNA"/>
</dbReference>